<sequence>MVSDAPSGAEKRLRKSKLQLGYGSTGSVADPMTVSGPLLATPGLPQIPMSQPGARCRDYFRSISPASDSGAGQQPHLRFFVT</sequence>
<dbReference type="KEGG" id="saq:Sare_0949"/>
<proteinExistence type="predicted"/>
<evidence type="ECO:0000313" key="2">
    <source>
        <dbReference type="EMBL" id="ABV96863.1"/>
    </source>
</evidence>
<feature type="region of interest" description="Disordered" evidence="1">
    <location>
        <begin position="1"/>
        <end position="26"/>
    </location>
</feature>
<dbReference type="AlphaFoldDB" id="A8M3U0"/>
<reference evidence="2" key="1">
    <citation type="submission" date="2007-10" db="EMBL/GenBank/DDBJ databases">
        <title>Complete sequence of Salinispora arenicola CNS-205.</title>
        <authorList>
            <consortium name="US DOE Joint Genome Institute"/>
            <person name="Copeland A."/>
            <person name="Lucas S."/>
            <person name="Lapidus A."/>
            <person name="Barry K."/>
            <person name="Glavina del Rio T."/>
            <person name="Dalin E."/>
            <person name="Tice H."/>
            <person name="Pitluck S."/>
            <person name="Foster B."/>
            <person name="Schmutz J."/>
            <person name="Larimer F."/>
            <person name="Land M."/>
            <person name="Hauser L."/>
            <person name="Kyrpides N."/>
            <person name="Ivanova N."/>
            <person name="Jensen P.R."/>
            <person name="Moore B.S."/>
            <person name="Penn K."/>
            <person name="Jenkins C."/>
            <person name="Udwary D."/>
            <person name="Xiang L."/>
            <person name="Gontang E."/>
            <person name="Richardson P."/>
        </authorList>
    </citation>
    <scope>NUCLEOTIDE SEQUENCE [LARGE SCALE GENOMIC DNA]</scope>
    <source>
        <strain evidence="2">CNS-205</strain>
    </source>
</reference>
<dbReference type="HOGENOM" id="CLU_2556255_0_0_11"/>
<gene>
    <name evidence="2" type="ordered locus">Sare_0949</name>
</gene>
<accession>A8M3U0</accession>
<evidence type="ECO:0000256" key="1">
    <source>
        <dbReference type="SAM" id="MobiDB-lite"/>
    </source>
</evidence>
<dbReference type="EMBL" id="CP000850">
    <property type="protein sequence ID" value="ABV96863.1"/>
    <property type="molecule type" value="Genomic_DNA"/>
</dbReference>
<name>A8M3U0_SALAI</name>
<protein>
    <submittedName>
        <fullName evidence="2">Uncharacterized protein</fullName>
    </submittedName>
</protein>
<organism evidence="2">
    <name type="scientific">Salinispora arenicola (strain CNS-205)</name>
    <dbReference type="NCBI Taxonomy" id="391037"/>
    <lineage>
        <taxon>Bacteria</taxon>
        <taxon>Bacillati</taxon>
        <taxon>Actinomycetota</taxon>
        <taxon>Actinomycetes</taxon>
        <taxon>Micromonosporales</taxon>
        <taxon>Micromonosporaceae</taxon>
        <taxon>Salinispora</taxon>
    </lineage>
</organism>